<dbReference type="PANTHER" id="PTHR21028:SF2">
    <property type="entry name" value="CYTH DOMAIN-CONTAINING PROTEIN"/>
    <property type="match status" value="1"/>
</dbReference>
<organism evidence="2 3">
    <name type="scientific">Candidatus Nomurabacteria bacterium RIFCSPLOWO2_01_FULL_40_18</name>
    <dbReference type="NCBI Taxonomy" id="1801773"/>
    <lineage>
        <taxon>Bacteria</taxon>
        <taxon>Candidatus Nomuraibacteriota</taxon>
    </lineage>
</organism>
<dbReference type="CDD" id="cd07890">
    <property type="entry name" value="CYTH-like_AC_IV-like"/>
    <property type="match status" value="1"/>
</dbReference>
<dbReference type="Pfam" id="PF01928">
    <property type="entry name" value="CYTH"/>
    <property type="match status" value="1"/>
</dbReference>
<dbReference type="Gene3D" id="2.40.320.10">
    <property type="entry name" value="Hypothetical Protein Pfu-838710-001"/>
    <property type="match status" value="1"/>
</dbReference>
<dbReference type="NCBIfam" id="TIGR00318">
    <property type="entry name" value="cyaB"/>
    <property type="match status" value="1"/>
</dbReference>
<sequence>MYEVEVKARLRNRKSVLNKLKALGCKFSKELHQIDHIFAPEGNPFPLPFEIPILRVRKSNDQYFFTLKISQSSRQDCIEKEMKIVEGEKMMEILKLIKYKEFALVDKKRIKTKYKGIEIVLDKVKNLGEFIEAEKIVIHENREDRKKVQSELLDFLETIGVSKKDQVIDGKYNIMLYEKLNKK</sequence>
<dbReference type="Proteomes" id="UP000176629">
    <property type="component" value="Unassembled WGS sequence"/>
</dbReference>
<reference evidence="2 3" key="1">
    <citation type="journal article" date="2016" name="Nat. Commun.">
        <title>Thousands of microbial genomes shed light on interconnected biogeochemical processes in an aquifer system.</title>
        <authorList>
            <person name="Anantharaman K."/>
            <person name="Brown C.T."/>
            <person name="Hug L.A."/>
            <person name="Sharon I."/>
            <person name="Castelle C.J."/>
            <person name="Probst A.J."/>
            <person name="Thomas B.C."/>
            <person name="Singh A."/>
            <person name="Wilkins M.J."/>
            <person name="Karaoz U."/>
            <person name="Brodie E.L."/>
            <person name="Williams K.H."/>
            <person name="Hubbard S.S."/>
            <person name="Banfield J.F."/>
        </authorList>
    </citation>
    <scope>NUCLEOTIDE SEQUENCE [LARGE SCALE GENOMIC DNA]</scope>
</reference>
<dbReference type="STRING" id="1801773.A3A03_00535"/>
<dbReference type="InterPro" id="IPR033469">
    <property type="entry name" value="CYTH-like_dom_sf"/>
</dbReference>
<comment type="caution">
    <text evidence="2">The sequence shown here is derived from an EMBL/GenBank/DDBJ whole genome shotgun (WGS) entry which is preliminary data.</text>
</comment>
<feature type="domain" description="CYTH" evidence="1">
    <location>
        <begin position="1"/>
        <end position="178"/>
    </location>
</feature>
<dbReference type="InterPro" id="IPR023577">
    <property type="entry name" value="CYTH_domain"/>
</dbReference>
<dbReference type="SUPFAM" id="SSF55154">
    <property type="entry name" value="CYTH-like phosphatases"/>
    <property type="match status" value="1"/>
</dbReference>
<dbReference type="InterPro" id="IPR008173">
    <property type="entry name" value="Adenylyl_cyclase_CyaB"/>
</dbReference>
<accession>A0A1F6XI22</accession>
<protein>
    <recommendedName>
        <fullName evidence="1">CYTH domain-containing protein</fullName>
    </recommendedName>
</protein>
<evidence type="ECO:0000259" key="1">
    <source>
        <dbReference type="PROSITE" id="PS51707"/>
    </source>
</evidence>
<dbReference type="AlphaFoldDB" id="A0A1F6XI22"/>
<evidence type="ECO:0000313" key="3">
    <source>
        <dbReference type="Proteomes" id="UP000176629"/>
    </source>
</evidence>
<name>A0A1F6XI22_9BACT</name>
<dbReference type="PANTHER" id="PTHR21028">
    <property type="entry name" value="SI:CH211-156B7.4"/>
    <property type="match status" value="1"/>
</dbReference>
<dbReference type="EMBL" id="MFUX01000040">
    <property type="protein sequence ID" value="OGI93658.1"/>
    <property type="molecule type" value="Genomic_DNA"/>
</dbReference>
<gene>
    <name evidence="2" type="ORF">A3A03_00535</name>
</gene>
<dbReference type="PROSITE" id="PS51707">
    <property type="entry name" value="CYTH"/>
    <property type="match status" value="1"/>
</dbReference>
<evidence type="ECO:0000313" key="2">
    <source>
        <dbReference type="EMBL" id="OGI93658.1"/>
    </source>
</evidence>
<proteinExistence type="predicted"/>